<organism evidence="1 2">
    <name type="scientific">Candidatus Saccharicenans subterraneus</name>
    <dbReference type="NCBI Taxonomy" id="2508984"/>
    <lineage>
        <taxon>Bacteria</taxon>
        <taxon>Candidatus Aminicenantota</taxon>
        <taxon>Candidatus Aminicenantia</taxon>
        <taxon>Candidatus Aminicenantales</taxon>
        <taxon>Candidatus Saccharicenantaceae</taxon>
        <taxon>Candidatus Saccharicenans</taxon>
    </lineage>
</organism>
<evidence type="ECO:0000313" key="2">
    <source>
        <dbReference type="Proteomes" id="UP000257323"/>
    </source>
</evidence>
<evidence type="ECO:0000313" key="1">
    <source>
        <dbReference type="EMBL" id="RFT16256.1"/>
    </source>
</evidence>
<proteinExistence type="predicted"/>
<name>A0A3E2BNP8_9BACT</name>
<dbReference type="Proteomes" id="UP000257323">
    <property type="component" value="Unassembled WGS sequence"/>
</dbReference>
<gene>
    <name evidence="1" type="ORF">OP8BY_1860</name>
</gene>
<accession>A0A3E2BNP8</accession>
<protein>
    <submittedName>
        <fullName evidence="1">Uncharacterized protein</fullName>
    </submittedName>
</protein>
<reference evidence="1 2" key="1">
    <citation type="submission" date="2018-08" db="EMBL/GenBank/DDBJ databases">
        <title>Genome analysis of the thermophilic bacterium of the candidate phylum Aminicenantes from deep subsurface aquifer revealed its physiology and ecological role.</title>
        <authorList>
            <person name="Kadnikov V.V."/>
            <person name="Mardanov A.V."/>
            <person name="Beletsky A.V."/>
            <person name="Karnachuk O.V."/>
            <person name="Ravin N.V."/>
        </authorList>
    </citation>
    <scope>NUCLEOTIDE SEQUENCE [LARGE SCALE GENOMIC DNA]</scope>
    <source>
        <strain evidence="1">BY38</strain>
    </source>
</reference>
<dbReference type="EMBL" id="QUAH01000004">
    <property type="protein sequence ID" value="RFT16256.1"/>
    <property type="molecule type" value="Genomic_DNA"/>
</dbReference>
<dbReference type="AlphaFoldDB" id="A0A3E2BNP8"/>
<comment type="caution">
    <text evidence="1">The sequence shown here is derived from an EMBL/GenBank/DDBJ whole genome shotgun (WGS) entry which is preliminary data.</text>
</comment>
<sequence>MGRKNFRKYFRRPTIVQLNGLNGEALIFIERTEKENGQTEKL</sequence>